<comment type="caution">
    <text evidence="3">The sequence shown here is derived from an EMBL/GenBank/DDBJ whole genome shotgun (WGS) entry which is preliminary data.</text>
</comment>
<dbReference type="PANTHER" id="PTHR31559">
    <property type="entry name" value="PYRIDOXAL 5'-PHOSPHATE SYNTHASE SUBUNIT SNO"/>
    <property type="match status" value="1"/>
</dbReference>
<keyword evidence="4" id="KW-1185">Reference proteome</keyword>
<dbReference type="InterPro" id="IPR002161">
    <property type="entry name" value="PdxT/SNO"/>
</dbReference>
<name>A0ABD2QMM9_9PLAT</name>
<dbReference type="InterPro" id="IPR029062">
    <property type="entry name" value="Class_I_gatase-like"/>
</dbReference>
<dbReference type="PANTHER" id="PTHR31559:SF0">
    <property type="entry name" value="PYRIDOXAL 5'-PHOSPHATE SYNTHASE SUBUNIT SNO1-RELATED"/>
    <property type="match status" value="1"/>
</dbReference>
<protein>
    <recommendedName>
        <fullName evidence="2">Biotin-protein ligase N-terminal domain-containing protein</fullName>
    </recommendedName>
</protein>
<gene>
    <name evidence="3" type="ORF">Ciccas_000921</name>
</gene>
<dbReference type="Proteomes" id="UP001626550">
    <property type="component" value="Unassembled WGS sequence"/>
</dbReference>
<evidence type="ECO:0000256" key="1">
    <source>
        <dbReference type="ARBA" id="ARBA00022962"/>
    </source>
</evidence>
<evidence type="ECO:0000313" key="4">
    <source>
        <dbReference type="Proteomes" id="UP001626550"/>
    </source>
</evidence>
<sequence>MPNSTIYIYHDYGTSEFCHSQLKHCAEVMRPDLEVKSLTSDEIIDGKWTKNAALICFGGGFDRGYVHSLGKKGMQIVRDYVFDGGSYLGICAGGYFASKKVIFDDGGPDEVIENRQLRFCQGNAVGPVYPGFRYESEEGSAAVVIHSQMDAVKPMLVTTYFNGGCYFEVDNSKDCQVVYN</sequence>
<dbReference type="SUPFAM" id="SSF52317">
    <property type="entry name" value="Class I glutamine amidotransferase-like"/>
    <property type="match status" value="1"/>
</dbReference>
<dbReference type="AlphaFoldDB" id="A0ABD2QMM9"/>
<keyword evidence="1" id="KW-0315">Glutamine amidotransferase</keyword>
<dbReference type="Pfam" id="PF09825">
    <property type="entry name" value="BPL_N"/>
    <property type="match status" value="1"/>
</dbReference>
<dbReference type="EMBL" id="JBJKFK010000055">
    <property type="protein sequence ID" value="KAL3320392.1"/>
    <property type="molecule type" value="Genomic_DNA"/>
</dbReference>
<proteinExistence type="predicted"/>
<feature type="domain" description="Biotin-protein ligase N-terminal" evidence="2">
    <location>
        <begin position="6"/>
        <end position="174"/>
    </location>
</feature>
<organism evidence="3 4">
    <name type="scientific">Cichlidogyrus casuarinus</name>
    <dbReference type="NCBI Taxonomy" id="1844966"/>
    <lineage>
        <taxon>Eukaryota</taxon>
        <taxon>Metazoa</taxon>
        <taxon>Spiralia</taxon>
        <taxon>Lophotrochozoa</taxon>
        <taxon>Platyhelminthes</taxon>
        <taxon>Monogenea</taxon>
        <taxon>Monopisthocotylea</taxon>
        <taxon>Dactylogyridea</taxon>
        <taxon>Ancyrocephalidae</taxon>
        <taxon>Cichlidogyrus</taxon>
    </lineage>
</organism>
<evidence type="ECO:0000313" key="3">
    <source>
        <dbReference type="EMBL" id="KAL3320392.1"/>
    </source>
</evidence>
<dbReference type="CDD" id="cd03144">
    <property type="entry name" value="GATase1_ScBLP_like"/>
    <property type="match status" value="1"/>
</dbReference>
<dbReference type="PIRSF" id="PIRSF016642">
    <property type="entry name" value="UCP016642"/>
    <property type="match status" value="1"/>
</dbReference>
<dbReference type="InterPro" id="IPR019197">
    <property type="entry name" value="Biotin-prot_ligase_N"/>
</dbReference>
<reference evidence="3 4" key="1">
    <citation type="submission" date="2024-11" db="EMBL/GenBank/DDBJ databases">
        <title>Adaptive evolution of stress response genes in parasites aligns with host niche diversity.</title>
        <authorList>
            <person name="Hahn C."/>
            <person name="Resl P."/>
        </authorList>
    </citation>
    <scope>NUCLEOTIDE SEQUENCE [LARGE SCALE GENOMIC DNA]</scope>
    <source>
        <strain evidence="3">EGGRZ-B1_66</strain>
        <tissue evidence="3">Body</tissue>
    </source>
</reference>
<dbReference type="InterPro" id="IPR015834">
    <property type="entry name" value="UCP016642"/>
</dbReference>
<evidence type="ECO:0000259" key="2">
    <source>
        <dbReference type="Pfam" id="PF09825"/>
    </source>
</evidence>
<accession>A0ABD2QMM9</accession>